<name>A0AAE1H1A6_9NEOP</name>
<comment type="similarity">
    <text evidence="4 14">Belongs to the cytochrome P450 family.</text>
</comment>
<evidence type="ECO:0000313" key="15">
    <source>
        <dbReference type="EMBL" id="KAK3912699.1"/>
    </source>
</evidence>
<comment type="caution">
    <text evidence="15">The sequence shown here is derived from an EMBL/GenBank/DDBJ whole genome shotgun (WGS) entry which is preliminary data.</text>
</comment>
<dbReference type="GO" id="GO:0005506">
    <property type="term" value="F:iron ion binding"/>
    <property type="evidence" value="ECO:0007669"/>
    <property type="project" value="InterPro"/>
</dbReference>
<dbReference type="SUPFAM" id="SSF48264">
    <property type="entry name" value="Cytochrome P450"/>
    <property type="match status" value="1"/>
</dbReference>
<evidence type="ECO:0000256" key="6">
    <source>
        <dbReference type="ARBA" id="ARBA00022723"/>
    </source>
</evidence>
<sequence>MAGPVSMPVIGTVFQWYALATQKNCLQTMQAIIEPHWPQLSRLSLLNRLYVIVNDADHLEKVLRDRDLTTKPWFFYGPLKGVLKDGIFTNNGSTWEAHRTAITPAFHRQVLEGYAEILKEESLKITNDISNFIGTDLDCREIMTRCTSLISVRTMFSSSIDKEDQTDVDELVEEIDRIVTNINQRSVNPLLWPDWIYERTQMYQKEIEFGGKATKLIERIVHRKTTEINQRATWSQTAKLGCKDKKSLLDMLVERKLMGELDMTAEDILIEATTMFGSAIHTPPLTATFILKVLSLRPDIQERVYAEICNVFHEEQKEWSYDDLSRLQYMDRVINEALRMFPVAPFILREVKKDMEIDNKHIPAGTVLMLNLMGVHRSARYHKNPLHFDPDRFLPERAGDFHPYSFLPFSSGPRNCVGQPLAWMMVKTLLVTTLRAFEIFPAADGVTDPSQFEVNMDLMINYVGGAKVRLVPRKASLAARE</sequence>
<keyword evidence="5 13" id="KW-0349">Heme</keyword>
<evidence type="ECO:0000256" key="5">
    <source>
        <dbReference type="ARBA" id="ARBA00022617"/>
    </source>
</evidence>
<organism evidence="15 16">
    <name type="scientific">Frankliniella fusca</name>
    <dbReference type="NCBI Taxonomy" id="407009"/>
    <lineage>
        <taxon>Eukaryota</taxon>
        <taxon>Metazoa</taxon>
        <taxon>Ecdysozoa</taxon>
        <taxon>Arthropoda</taxon>
        <taxon>Hexapoda</taxon>
        <taxon>Insecta</taxon>
        <taxon>Pterygota</taxon>
        <taxon>Neoptera</taxon>
        <taxon>Paraneoptera</taxon>
        <taxon>Thysanoptera</taxon>
        <taxon>Terebrantia</taxon>
        <taxon>Thripoidea</taxon>
        <taxon>Thripidae</taxon>
        <taxon>Frankliniella</taxon>
    </lineage>
</organism>
<dbReference type="PRINTS" id="PR00385">
    <property type="entry name" value="P450"/>
</dbReference>
<dbReference type="AlphaFoldDB" id="A0AAE1H1A6"/>
<accession>A0AAE1H1A6</accession>
<comment type="cofactor">
    <cofactor evidence="1 13">
        <name>heme</name>
        <dbReference type="ChEBI" id="CHEBI:30413"/>
    </cofactor>
</comment>
<proteinExistence type="inferred from homology"/>
<dbReference type="EMBL" id="JAHWGI010000299">
    <property type="protein sequence ID" value="KAK3912699.1"/>
    <property type="molecule type" value="Genomic_DNA"/>
</dbReference>
<evidence type="ECO:0000256" key="14">
    <source>
        <dbReference type="RuleBase" id="RU000461"/>
    </source>
</evidence>
<keyword evidence="9 14" id="KW-0560">Oxidoreductase</keyword>
<keyword evidence="6 13" id="KW-0479">Metal-binding</keyword>
<evidence type="ECO:0000256" key="12">
    <source>
        <dbReference type="ARBA" id="ARBA00023136"/>
    </source>
</evidence>
<dbReference type="Gene3D" id="1.10.630.10">
    <property type="entry name" value="Cytochrome P450"/>
    <property type="match status" value="1"/>
</dbReference>
<comment type="subcellular location">
    <subcellularLocation>
        <location evidence="3">Endoplasmic reticulum membrane</location>
        <topology evidence="3">Peripheral membrane protein</topology>
    </subcellularLocation>
    <subcellularLocation>
        <location evidence="2">Microsome membrane</location>
        <topology evidence="2">Peripheral membrane protein</topology>
    </subcellularLocation>
</comment>
<gene>
    <name evidence="15" type="ORF">KUF71_022287</name>
</gene>
<protein>
    <submittedName>
        <fullName evidence="15">Cytochrome P450 4C1</fullName>
    </submittedName>
</protein>
<keyword evidence="16" id="KW-1185">Reference proteome</keyword>
<dbReference type="GO" id="GO:0005789">
    <property type="term" value="C:endoplasmic reticulum membrane"/>
    <property type="evidence" value="ECO:0007669"/>
    <property type="project" value="UniProtKB-SubCell"/>
</dbReference>
<reference evidence="15" key="2">
    <citation type="journal article" date="2023" name="BMC Genomics">
        <title>Pest status, molecular evolution, and epigenetic factors derived from the genome assembly of Frankliniella fusca, a thysanopteran phytovirus vector.</title>
        <authorList>
            <person name="Catto M.A."/>
            <person name="Labadie P.E."/>
            <person name="Jacobson A.L."/>
            <person name="Kennedy G.G."/>
            <person name="Srinivasan R."/>
            <person name="Hunt B.G."/>
        </authorList>
    </citation>
    <scope>NUCLEOTIDE SEQUENCE</scope>
    <source>
        <strain evidence="15">PL_HMW_Pooled</strain>
    </source>
</reference>
<dbReference type="InterPro" id="IPR036396">
    <property type="entry name" value="Cyt_P450_sf"/>
</dbReference>
<dbReference type="InterPro" id="IPR002401">
    <property type="entry name" value="Cyt_P450_E_grp-I"/>
</dbReference>
<keyword evidence="11 14" id="KW-0503">Monooxygenase</keyword>
<dbReference type="InterPro" id="IPR017972">
    <property type="entry name" value="Cyt_P450_CS"/>
</dbReference>
<evidence type="ECO:0000256" key="11">
    <source>
        <dbReference type="ARBA" id="ARBA00023033"/>
    </source>
</evidence>
<feature type="binding site" description="axial binding residue" evidence="13">
    <location>
        <position position="416"/>
    </location>
    <ligand>
        <name>heme</name>
        <dbReference type="ChEBI" id="CHEBI:30413"/>
    </ligand>
    <ligandPart>
        <name>Fe</name>
        <dbReference type="ChEBI" id="CHEBI:18248"/>
    </ligandPart>
</feature>
<keyword evidence="12" id="KW-0472">Membrane</keyword>
<evidence type="ECO:0000256" key="4">
    <source>
        <dbReference type="ARBA" id="ARBA00010617"/>
    </source>
</evidence>
<dbReference type="GO" id="GO:0020037">
    <property type="term" value="F:heme binding"/>
    <property type="evidence" value="ECO:0007669"/>
    <property type="project" value="InterPro"/>
</dbReference>
<evidence type="ECO:0000256" key="13">
    <source>
        <dbReference type="PIRSR" id="PIRSR602401-1"/>
    </source>
</evidence>
<dbReference type="GO" id="GO:0016705">
    <property type="term" value="F:oxidoreductase activity, acting on paired donors, with incorporation or reduction of molecular oxygen"/>
    <property type="evidence" value="ECO:0007669"/>
    <property type="project" value="InterPro"/>
</dbReference>
<dbReference type="PANTHER" id="PTHR24291:SF189">
    <property type="entry name" value="CYTOCHROME P450 4C3-RELATED"/>
    <property type="match status" value="1"/>
</dbReference>
<dbReference type="InterPro" id="IPR001128">
    <property type="entry name" value="Cyt_P450"/>
</dbReference>
<dbReference type="PRINTS" id="PR00463">
    <property type="entry name" value="EP450I"/>
</dbReference>
<evidence type="ECO:0000256" key="7">
    <source>
        <dbReference type="ARBA" id="ARBA00022824"/>
    </source>
</evidence>
<evidence type="ECO:0000256" key="10">
    <source>
        <dbReference type="ARBA" id="ARBA00023004"/>
    </source>
</evidence>
<evidence type="ECO:0000256" key="8">
    <source>
        <dbReference type="ARBA" id="ARBA00022848"/>
    </source>
</evidence>
<evidence type="ECO:0000256" key="3">
    <source>
        <dbReference type="ARBA" id="ARBA00004406"/>
    </source>
</evidence>
<dbReference type="InterPro" id="IPR050196">
    <property type="entry name" value="Cytochrome_P450_Monoox"/>
</dbReference>
<dbReference type="Proteomes" id="UP001219518">
    <property type="component" value="Unassembled WGS sequence"/>
</dbReference>
<reference evidence="15" key="1">
    <citation type="submission" date="2021-07" db="EMBL/GenBank/DDBJ databases">
        <authorList>
            <person name="Catto M.A."/>
            <person name="Jacobson A."/>
            <person name="Kennedy G."/>
            <person name="Labadie P."/>
            <person name="Hunt B.G."/>
            <person name="Srinivasan R."/>
        </authorList>
    </citation>
    <scope>NUCLEOTIDE SEQUENCE</scope>
    <source>
        <strain evidence="15">PL_HMW_Pooled</strain>
        <tissue evidence="15">Head</tissue>
    </source>
</reference>
<dbReference type="GO" id="GO:0004497">
    <property type="term" value="F:monooxygenase activity"/>
    <property type="evidence" value="ECO:0007669"/>
    <property type="project" value="UniProtKB-KW"/>
</dbReference>
<dbReference type="Pfam" id="PF00067">
    <property type="entry name" value="p450"/>
    <property type="match status" value="1"/>
</dbReference>
<keyword evidence="10 13" id="KW-0408">Iron</keyword>
<evidence type="ECO:0000256" key="9">
    <source>
        <dbReference type="ARBA" id="ARBA00023002"/>
    </source>
</evidence>
<keyword evidence="7" id="KW-0256">Endoplasmic reticulum</keyword>
<evidence type="ECO:0000256" key="1">
    <source>
        <dbReference type="ARBA" id="ARBA00001971"/>
    </source>
</evidence>
<dbReference type="PANTHER" id="PTHR24291">
    <property type="entry name" value="CYTOCHROME P450 FAMILY 4"/>
    <property type="match status" value="1"/>
</dbReference>
<evidence type="ECO:0000256" key="2">
    <source>
        <dbReference type="ARBA" id="ARBA00004174"/>
    </source>
</evidence>
<evidence type="ECO:0000313" key="16">
    <source>
        <dbReference type="Proteomes" id="UP001219518"/>
    </source>
</evidence>
<dbReference type="PROSITE" id="PS00086">
    <property type="entry name" value="CYTOCHROME_P450"/>
    <property type="match status" value="1"/>
</dbReference>
<keyword evidence="8" id="KW-0492">Microsome</keyword>